<comment type="caution">
    <text evidence="2">The sequence shown here is derived from an EMBL/GenBank/DDBJ whole genome shotgun (WGS) entry which is preliminary data.</text>
</comment>
<proteinExistence type="predicted"/>
<keyword evidence="1" id="KW-0732">Signal</keyword>
<reference evidence="4 5" key="2">
    <citation type="submission" date="2019-06" db="EMBL/GenBank/DDBJ databases">
        <title>Co-occurence of chitin degradation, pigmentation and bioactivity in marine Pseudoalteromonas.</title>
        <authorList>
            <person name="Sonnenschein E.C."/>
            <person name="Bech P.K."/>
        </authorList>
    </citation>
    <scope>NUCLEOTIDE SEQUENCE [LARGE SCALE GENOMIC DNA]</scope>
    <source>
        <strain evidence="5">S3790</strain>
        <strain evidence="3 4">S3895</strain>
    </source>
</reference>
<keyword evidence="4" id="KW-1185">Reference proteome</keyword>
<gene>
    <name evidence="2" type="ORF">CWC19_11100</name>
    <name evidence="3" type="ORF">CWC20_15715</name>
</gene>
<dbReference type="EMBL" id="PNBW01000082">
    <property type="protein sequence ID" value="TMO72269.1"/>
    <property type="molecule type" value="Genomic_DNA"/>
</dbReference>
<dbReference type="OrthoDB" id="9904380at2"/>
<evidence type="ECO:0000313" key="3">
    <source>
        <dbReference type="EMBL" id="TMO72269.1"/>
    </source>
</evidence>
<sequence>MISWLSVLLLLITNTQPSYASTETQYQQQTITYDDTNPQEFDPQDLLATEPSKVSLKAKCDISDDNRDVFIQCTHSHAIIRAPPVI</sequence>
<accession>A0A5S3V8F9</accession>
<dbReference type="RefSeq" id="WP_138591935.1">
    <property type="nucleotide sequence ID" value="NZ_PNBW01000082.1"/>
</dbReference>
<organism evidence="2 5">
    <name type="scientific">Pseudoalteromonas aurantia</name>
    <dbReference type="NCBI Taxonomy" id="43654"/>
    <lineage>
        <taxon>Bacteria</taxon>
        <taxon>Pseudomonadati</taxon>
        <taxon>Pseudomonadota</taxon>
        <taxon>Gammaproteobacteria</taxon>
        <taxon>Alteromonadales</taxon>
        <taxon>Pseudoalteromonadaceae</taxon>
        <taxon>Pseudoalteromonas</taxon>
    </lineage>
</organism>
<evidence type="ECO:0000313" key="4">
    <source>
        <dbReference type="Proteomes" id="UP000307164"/>
    </source>
</evidence>
<dbReference type="Proteomes" id="UP000307217">
    <property type="component" value="Unassembled WGS sequence"/>
</dbReference>
<reference evidence="2 5" key="1">
    <citation type="submission" date="2018-01" db="EMBL/GenBank/DDBJ databases">
        <authorList>
            <person name="Paulsen S."/>
            <person name="Gram L.K."/>
        </authorList>
    </citation>
    <scope>NUCLEOTIDE SEQUENCE [LARGE SCALE GENOMIC DNA]</scope>
    <source>
        <strain evidence="2 5">S3790</strain>
        <strain evidence="3">S3895</strain>
    </source>
</reference>
<evidence type="ECO:0000313" key="2">
    <source>
        <dbReference type="EMBL" id="TMO68135.1"/>
    </source>
</evidence>
<dbReference type="Proteomes" id="UP000307164">
    <property type="component" value="Unassembled WGS sequence"/>
</dbReference>
<feature type="chain" id="PRO_5024383887" evidence="1">
    <location>
        <begin position="21"/>
        <end position="86"/>
    </location>
</feature>
<evidence type="ECO:0000256" key="1">
    <source>
        <dbReference type="SAM" id="SignalP"/>
    </source>
</evidence>
<reference evidence="2" key="3">
    <citation type="submission" date="2019-09" db="EMBL/GenBank/DDBJ databases">
        <title>Co-occurence of chitin degradation, pigmentation and bioactivity in marine Pseudoalteromonas.</title>
        <authorList>
            <person name="Sonnenschein E.C."/>
            <person name="Bech P.K."/>
        </authorList>
    </citation>
    <scope>NUCLEOTIDE SEQUENCE</scope>
    <source>
        <strain evidence="2">S3790</strain>
    </source>
</reference>
<protein>
    <submittedName>
        <fullName evidence="2">Uncharacterized protein</fullName>
    </submittedName>
</protein>
<evidence type="ECO:0000313" key="5">
    <source>
        <dbReference type="Proteomes" id="UP000307217"/>
    </source>
</evidence>
<feature type="signal peptide" evidence="1">
    <location>
        <begin position="1"/>
        <end position="20"/>
    </location>
</feature>
<name>A0A5S3V8F9_9GAMM</name>
<dbReference type="EMBL" id="PNBX01000044">
    <property type="protein sequence ID" value="TMO68135.1"/>
    <property type="molecule type" value="Genomic_DNA"/>
</dbReference>
<dbReference type="AlphaFoldDB" id="A0A5S3V8F9"/>